<proteinExistence type="inferred from homology"/>
<dbReference type="PROSITE" id="PS51384">
    <property type="entry name" value="FAD_FR"/>
    <property type="match status" value="1"/>
</dbReference>
<dbReference type="InterPro" id="IPR013113">
    <property type="entry name" value="SIP_FAD-bd"/>
</dbReference>
<dbReference type="Gene3D" id="3.40.50.80">
    <property type="entry name" value="Nucleotide-binding domain of ferredoxin-NADP reductase (FNR) module"/>
    <property type="match status" value="1"/>
</dbReference>
<feature type="domain" description="FAD-binding FR-type" evidence="2">
    <location>
        <begin position="19"/>
        <end position="142"/>
    </location>
</feature>
<organism evidence="3 4">
    <name type="scientific">Pollutimonas subterranea</name>
    <dbReference type="NCBI Taxonomy" id="2045210"/>
    <lineage>
        <taxon>Bacteria</taxon>
        <taxon>Pseudomonadati</taxon>
        <taxon>Pseudomonadota</taxon>
        <taxon>Betaproteobacteria</taxon>
        <taxon>Burkholderiales</taxon>
        <taxon>Alcaligenaceae</taxon>
        <taxon>Pollutimonas</taxon>
    </lineage>
</organism>
<evidence type="ECO:0000256" key="1">
    <source>
        <dbReference type="ARBA" id="ARBA00035644"/>
    </source>
</evidence>
<protein>
    <submittedName>
        <fullName evidence="3">NADPH-dependent ferric siderophore reductase</fullName>
    </submittedName>
</protein>
<dbReference type="SUPFAM" id="SSF63380">
    <property type="entry name" value="Riboflavin synthase domain-like"/>
    <property type="match status" value="1"/>
</dbReference>
<evidence type="ECO:0000313" key="4">
    <source>
        <dbReference type="Proteomes" id="UP000234190"/>
    </source>
</evidence>
<sequence length="274" mass="30126">MNTLVKQTELTVQKIRHPLKARQLEVCRVTPLTPSRVRITLTGEDLDDFMSASFDDHVKVFFPSSPGAKPVLPIIGPSGPTFPEGERPAARDYTPRRYDGATRELDIDFVLHGSGPAATWAAQATVGQYLGIAGPRGSFVIPHGFDWHLLIGDESALPAIGRRLEELPEGKRVLAVIEVANPDVEPLLETNTDLSIRWVHGPVASTDGVSALERAVRELQLPDGEGYVWAAGEFSAIRGIRQYLVQEQGLDKSRIRAASYWRRGDSAAHQTFED</sequence>
<evidence type="ECO:0000313" key="3">
    <source>
        <dbReference type="EMBL" id="PLC50788.1"/>
    </source>
</evidence>
<reference evidence="3 4" key="1">
    <citation type="submission" date="2017-10" db="EMBL/GenBank/DDBJ databases">
        <title>Two draft genome sequences of Pusillimonas sp. strains isolated from a nitrate- and radionuclide-contaminated groundwater in Russia.</title>
        <authorList>
            <person name="Grouzdev D.S."/>
            <person name="Tourova T.P."/>
            <person name="Goeva M.A."/>
            <person name="Babich T.L."/>
            <person name="Sokolova D.S."/>
            <person name="Abdullin R."/>
            <person name="Poltaraus A.B."/>
            <person name="Toshchakov S.V."/>
            <person name="Nazina T.N."/>
        </authorList>
    </citation>
    <scope>NUCLEOTIDE SEQUENCE [LARGE SCALE GENOMIC DNA]</scope>
    <source>
        <strain evidence="3 4">JR1/69-3-13</strain>
    </source>
</reference>
<dbReference type="Gene3D" id="2.40.30.10">
    <property type="entry name" value="Translation factors"/>
    <property type="match status" value="1"/>
</dbReference>
<dbReference type="EMBL" id="PDNW01000004">
    <property type="protein sequence ID" value="PLC50788.1"/>
    <property type="molecule type" value="Genomic_DNA"/>
</dbReference>
<accession>A0A2N4U6Z7</accession>
<name>A0A2N4U6Z7_9BURK</name>
<dbReference type="PANTHER" id="PTHR30157">
    <property type="entry name" value="FERRIC REDUCTASE, NADPH-DEPENDENT"/>
    <property type="match status" value="1"/>
</dbReference>
<dbReference type="GO" id="GO:0016491">
    <property type="term" value="F:oxidoreductase activity"/>
    <property type="evidence" value="ECO:0007669"/>
    <property type="project" value="InterPro"/>
</dbReference>
<dbReference type="Pfam" id="PF08021">
    <property type="entry name" value="FAD_binding_9"/>
    <property type="match status" value="1"/>
</dbReference>
<dbReference type="InterPro" id="IPR007037">
    <property type="entry name" value="SIP_rossman_dom"/>
</dbReference>
<dbReference type="RefSeq" id="WP_102073334.1">
    <property type="nucleotide sequence ID" value="NZ_PDNW01000004.1"/>
</dbReference>
<evidence type="ECO:0000259" key="2">
    <source>
        <dbReference type="PROSITE" id="PS51384"/>
    </source>
</evidence>
<gene>
    <name evidence="3" type="ORF">CR159_07280</name>
</gene>
<comment type="similarity">
    <text evidence="1">Belongs to the SIP oxidoreductase family.</text>
</comment>
<comment type="caution">
    <text evidence="3">The sequence shown here is derived from an EMBL/GenBank/DDBJ whole genome shotgun (WGS) entry which is preliminary data.</text>
</comment>
<dbReference type="CDD" id="cd06193">
    <property type="entry name" value="siderophore_interacting"/>
    <property type="match status" value="1"/>
</dbReference>
<keyword evidence="4" id="KW-1185">Reference proteome</keyword>
<dbReference type="PANTHER" id="PTHR30157:SF0">
    <property type="entry name" value="NADPH-DEPENDENT FERRIC-CHELATE REDUCTASE"/>
    <property type="match status" value="1"/>
</dbReference>
<dbReference type="Pfam" id="PF04954">
    <property type="entry name" value="SIP"/>
    <property type="match status" value="1"/>
</dbReference>
<dbReference type="OrthoDB" id="9814826at2"/>
<dbReference type="FunFam" id="2.40.30.10:FF:000055">
    <property type="entry name" value="Siderophore-interacting family protein"/>
    <property type="match status" value="1"/>
</dbReference>
<dbReference type="InterPro" id="IPR039374">
    <property type="entry name" value="SIP_fam"/>
</dbReference>
<dbReference type="Proteomes" id="UP000234190">
    <property type="component" value="Unassembled WGS sequence"/>
</dbReference>
<dbReference type="InterPro" id="IPR039261">
    <property type="entry name" value="FNR_nucleotide-bd"/>
</dbReference>
<dbReference type="AlphaFoldDB" id="A0A2N4U6Z7"/>
<dbReference type="InterPro" id="IPR017927">
    <property type="entry name" value="FAD-bd_FR_type"/>
</dbReference>
<dbReference type="InterPro" id="IPR017938">
    <property type="entry name" value="Riboflavin_synthase-like_b-brl"/>
</dbReference>